<feature type="region of interest" description="Disordered" evidence="1">
    <location>
        <begin position="580"/>
        <end position="661"/>
    </location>
</feature>
<organism evidence="2">
    <name type="scientific">Tanacetum cinerariifolium</name>
    <name type="common">Dalmatian daisy</name>
    <name type="synonym">Chrysanthemum cinerariifolium</name>
    <dbReference type="NCBI Taxonomy" id="118510"/>
    <lineage>
        <taxon>Eukaryota</taxon>
        <taxon>Viridiplantae</taxon>
        <taxon>Streptophyta</taxon>
        <taxon>Embryophyta</taxon>
        <taxon>Tracheophyta</taxon>
        <taxon>Spermatophyta</taxon>
        <taxon>Magnoliopsida</taxon>
        <taxon>eudicotyledons</taxon>
        <taxon>Gunneridae</taxon>
        <taxon>Pentapetalae</taxon>
        <taxon>asterids</taxon>
        <taxon>campanulids</taxon>
        <taxon>Asterales</taxon>
        <taxon>Asteraceae</taxon>
        <taxon>Asteroideae</taxon>
        <taxon>Anthemideae</taxon>
        <taxon>Anthemidinae</taxon>
        <taxon>Tanacetum</taxon>
    </lineage>
</organism>
<dbReference type="EMBL" id="BKCJ010002796">
    <property type="protein sequence ID" value="GEU50986.1"/>
    <property type="molecule type" value="Genomic_DNA"/>
</dbReference>
<gene>
    <name evidence="2" type="ORF">Tci_022964</name>
</gene>
<accession>A0A6L2KNV5</accession>
<feature type="compositionally biased region" description="Acidic residues" evidence="1">
    <location>
        <begin position="334"/>
        <end position="401"/>
    </location>
</feature>
<evidence type="ECO:0008006" key="3">
    <source>
        <dbReference type="Google" id="ProtNLM"/>
    </source>
</evidence>
<dbReference type="InterPro" id="IPR016024">
    <property type="entry name" value="ARM-type_fold"/>
</dbReference>
<reference evidence="2" key="1">
    <citation type="journal article" date="2019" name="Sci. Rep.">
        <title>Draft genome of Tanacetum cinerariifolium, the natural source of mosquito coil.</title>
        <authorList>
            <person name="Yamashiro T."/>
            <person name="Shiraishi A."/>
            <person name="Satake H."/>
            <person name="Nakayama K."/>
        </authorList>
    </citation>
    <scope>NUCLEOTIDE SEQUENCE</scope>
</reference>
<sequence>MDTTINQQAGMDEALVPHAQRLRIGRSNFRLLSDIKSKESTLQLVYDVLCICPFFKAFLVIADVPEIYMDMLHICPRVHGQSFDEPLFEEEILAFIRFLRHNAAIRMLTDVNINKLYQPWRSFAAIINKCLTRKSSGYDSLRLSQAQIMWGLYHKRNVTYAYLMWEDFVYQVEHKNSKKSNEMYYPRFTKVIIHHFMSKDPSIPRRNKFGALLPIELTNKEIKNSYAYKEYYAIAIGAAPPKPKASVRRTRSSSDTSITPPTAALSLRLTDYAKGKQTAKVYKAKSLSALSEVAMTEAQQLKLVTKRSMQQTHISHASGSGADEGTGADNEGKDSDDDEEDEGDDGEEGDGDDDDEDDDGEEGNDDDDDQEVERDDDNDDEEECGDDDQEYDEETKDEESFDPILKTLENSDDEGNGDEDLGLNVGGEEGHVEEEGEDELYKDVNINQGRGIQATLEVEDSHVILTLVNPDEDHQGAGQRTSQGTRLQDFTEQAVNEQLEAKVLTLSSHSSKTSYVVAVDLSEIELKKILIEKMEGNKSIQRSNKQRNLYKALVESYEFDKIILDTYGETVTLKRRRDVDVDKDEEPSAGPDRGSKRCREGKEHKSASAPTKTATKSAGRSTQGSRSRQASASESAFAEEPMQTTCQMEEPSHPEFDTGAEDQPIVQSSQHPEWFSQQQKPQSLDRDWNKTVSAIHGSIQPWISELTKQTDSQLLVGPTYELMKGSCKSLVELEYHLEEVFKATTDQMDWVNPEGQQYPYNLLKPLPLIPNNQGRRVIPFEHFINNDLEYLRGAYPLGSLPLGGKRQQFYGFTVNQESARDVYSKRRIIAVTELKIVEWHNYKHLDWITVQSNDDKLYKFKEGDFKRLCIQDIEDMCDGTLTDVRTALDDCLKGIQMQYLPQSIWRKSDKDRAAAMIQAINKRLKTRRIIRSLERFVGGRLYEGDFRMLQRTI</sequence>
<protein>
    <recommendedName>
        <fullName evidence="3">Monodehydroascorbate reductase</fullName>
    </recommendedName>
</protein>
<feature type="region of interest" description="Disordered" evidence="1">
    <location>
        <begin position="307"/>
        <end position="438"/>
    </location>
</feature>
<proteinExistence type="predicted"/>
<evidence type="ECO:0000313" key="2">
    <source>
        <dbReference type="EMBL" id="GEU50986.1"/>
    </source>
</evidence>
<name>A0A6L2KNV5_TANCI</name>
<feature type="compositionally biased region" description="Low complexity" evidence="1">
    <location>
        <begin position="607"/>
        <end position="640"/>
    </location>
</feature>
<feature type="compositionally biased region" description="Acidic residues" evidence="1">
    <location>
        <begin position="410"/>
        <end position="421"/>
    </location>
</feature>
<dbReference type="SUPFAM" id="SSF48371">
    <property type="entry name" value="ARM repeat"/>
    <property type="match status" value="1"/>
</dbReference>
<evidence type="ECO:0000256" key="1">
    <source>
        <dbReference type="SAM" id="MobiDB-lite"/>
    </source>
</evidence>
<dbReference type="AlphaFoldDB" id="A0A6L2KNV5"/>
<feature type="compositionally biased region" description="Polar residues" evidence="1">
    <location>
        <begin position="307"/>
        <end position="318"/>
    </location>
</feature>
<feature type="compositionally biased region" description="Basic and acidic residues" evidence="1">
    <location>
        <begin position="593"/>
        <end position="606"/>
    </location>
</feature>
<comment type="caution">
    <text evidence="2">The sequence shown here is derived from an EMBL/GenBank/DDBJ whole genome shotgun (WGS) entry which is preliminary data.</text>
</comment>